<keyword evidence="4 5" id="KW-0472">Membrane</keyword>
<dbReference type="InterPro" id="IPR052527">
    <property type="entry name" value="Metal_cation-efflux_comp"/>
</dbReference>
<proteinExistence type="predicted"/>
<keyword evidence="6" id="KW-0489">Methyltransferase</keyword>
<evidence type="ECO:0000256" key="2">
    <source>
        <dbReference type="ARBA" id="ARBA00022692"/>
    </source>
</evidence>
<dbReference type="PANTHER" id="PTHR43847">
    <property type="entry name" value="BLL3993 PROTEIN"/>
    <property type="match status" value="1"/>
</dbReference>
<protein>
    <submittedName>
        <fullName evidence="6">Protein-S-isoprenylcysteine methyltransferase</fullName>
    </submittedName>
</protein>
<evidence type="ECO:0000256" key="1">
    <source>
        <dbReference type="ARBA" id="ARBA00004141"/>
    </source>
</evidence>
<keyword evidence="3 5" id="KW-1133">Transmembrane helix</keyword>
<gene>
    <name evidence="6" type="ORF">LYSHEL_13950</name>
</gene>
<dbReference type="Gene3D" id="1.20.120.1630">
    <property type="match status" value="1"/>
</dbReference>
<sequence length="187" mass="21061">MTLAHAFTALCIVWAVSQAWIGRRRSGDANKTRDRGTLDLLIVVIGASIALSVWLAMRDDGQLASRDWRYVVVGMLLMIDGLVLRWWSVHTLAQYFTVDIAIQPGQSLIRRGPYRLLRHPSYTGALLTVVGFGFGVGAWLPALVAIVPIIAAFLWRIHVEERMLADAFPDAWPDYARDTKRLIPHLW</sequence>
<dbReference type="GO" id="GO:0032259">
    <property type="term" value="P:methylation"/>
    <property type="evidence" value="ECO:0007669"/>
    <property type="project" value="UniProtKB-KW"/>
</dbReference>
<evidence type="ECO:0000313" key="7">
    <source>
        <dbReference type="Proteomes" id="UP000680514"/>
    </source>
</evidence>
<comment type="subcellular location">
    <subcellularLocation>
        <location evidence="1">Membrane</location>
        <topology evidence="1">Multi-pass membrane protein</topology>
    </subcellularLocation>
</comment>
<dbReference type="RefSeq" id="WP_213437094.1">
    <property type="nucleotide sequence ID" value="NZ_AP024546.1"/>
</dbReference>
<feature type="transmembrane region" description="Helical" evidence="5">
    <location>
        <begin position="125"/>
        <end position="155"/>
    </location>
</feature>
<evidence type="ECO:0000256" key="5">
    <source>
        <dbReference type="SAM" id="Phobius"/>
    </source>
</evidence>
<evidence type="ECO:0000313" key="6">
    <source>
        <dbReference type="EMBL" id="BCT95524.1"/>
    </source>
</evidence>
<accession>A0ABM7QD91</accession>
<dbReference type="Pfam" id="PF04140">
    <property type="entry name" value="ICMT"/>
    <property type="match status" value="1"/>
</dbReference>
<dbReference type="EMBL" id="AP024546">
    <property type="protein sequence ID" value="BCT95524.1"/>
    <property type="molecule type" value="Genomic_DNA"/>
</dbReference>
<dbReference type="Proteomes" id="UP000680514">
    <property type="component" value="Chromosome"/>
</dbReference>
<dbReference type="GO" id="GO:0008168">
    <property type="term" value="F:methyltransferase activity"/>
    <property type="evidence" value="ECO:0007669"/>
    <property type="project" value="UniProtKB-KW"/>
</dbReference>
<evidence type="ECO:0000256" key="3">
    <source>
        <dbReference type="ARBA" id="ARBA00022989"/>
    </source>
</evidence>
<reference evidence="6 7" key="1">
    <citation type="submission" date="2021-03" db="EMBL/GenBank/DDBJ databases">
        <title>Complete Genome Sequences of Two Lysobacter Strains Isolated from Sea Water (Lysobacter caseinilyticus) and Soil (Lysobacter helvus) in South Korea.</title>
        <authorList>
            <person name="Watanabe Y."/>
            <person name="Arakawa K."/>
        </authorList>
    </citation>
    <scope>NUCLEOTIDE SEQUENCE [LARGE SCALE GENOMIC DNA]</scope>
    <source>
        <strain evidence="6 7">D10</strain>
    </source>
</reference>
<feature type="transmembrane region" description="Helical" evidence="5">
    <location>
        <begin position="35"/>
        <end position="56"/>
    </location>
</feature>
<name>A0ABM7QD91_9GAMM</name>
<dbReference type="InterPro" id="IPR007269">
    <property type="entry name" value="ICMT_MeTrfase"/>
</dbReference>
<evidence type="ECO:0000256" key="4">
    <source>
        <dbReference type="ARBA" id="ARBA00023136"/>
    </source>
</evidence>
<keyword evidence="7" id="KW-1185">Reference proteome</keyword>
<keyword evidence="2 5" id="KW-0812">Transmembrane</keyword>
<feature type="transmembrane region" description="Helical" evidence="5">
    <location>
        <begin position="68"/>
        <end position="87"/>
    </location>
</feature>
<organism evidence="6 7">
    <name type="scientific">Lysobacter helvus</name>
    <dbReference type="NCBI Taxonomy" id="2675059"/>
    <lineage>
        <taxon>Bacteria</taxon>
        <taxon>Pseudomonadati</taxon>
        <taxon>Pseudomonadota</taxon>
        <taxon>Gammaproteobacteria</taxon>
        <taxon>Lysobacterales</taxon>
        <taxon>Lysobacteraceae</taxon>
        <taxon>Lysobacter</taxon>
    </lineage>
</organism>
<keyword evidence="6" id="KW-0808">Transferase</keyword>
<dbReference type="PANTHER" id="PTHR43847:SF1">
    <property type="entry name" value="BLL3993 PROTEIN"/>
    <property type="match status" value="1"/>
</dbReference>